<dbReference type="GO" id="GO:0002229">
    <property type="term" value="P:defense response to oomycetes"/>
    <property type="evidence" value="ECO:0007669"/>
    <property type="project" value="UniProtKB-ARBA"/>
</dbReference>
<evidence type="ECO:0000256" key="19">
    <source>
        <dbReference type="SAM" id="Phobius"/>
    </source>
</evidence>
<evidence type="ECO:0000256" key="8">
    <source>
        <dbReference type="ARBA" id="ARBA00022692"/>
    </source>
</evidence>
<dbReference type="FunFam" id="1.10.510.10:FF:000240">
    <property type="entry name" value="Lectin-domain containing receptor kinase A4.3"/>
    <property type="match status" value="1"/>
</dbReference>
<dbReference type="PANTHER" id="PTHR27007">
    <property type="match status" value="1"/>
</dbReference>
<evidence type="ECO:0000256" key="1">
    <source>
        <dbReference type="ARBA" id="ARBA00004251"/>
    </source>
</evidence>
<dbReference type="SMART" id="SM00220">
    <property type="entry name" value="S_TKc"/>
    <property type="match status" value="1"/>
</dbReference>
<feature type="binding site" evidence="18">
    <location>
        <position position="373"/>
    </location>
    <ligand>
        <name>ATP</name>
        <dbReference type="ChEBI" id="CHEBI:30616"/>
    </ligand>
</feature>
<dbReference type="InterPro" id="IPR017441">
    <property type="entry name" value="Protein_kinase_ATP_BS"/>
</dbReference>
<accession>A0A4Y7J1Y0</accession>
<evidence type="ECO:0000256" key="3">
    <source>
        <dbReference type="ARBA" id="ARBA00010217"/>
    </source>
</evidence>
<keyword evidence="10" id="KW-0430">Lectin</keyword>
<gene>
    <name evidence="22" type="ORF">C5167_012620</name>
</gene>
<dbReference type="Gene3D" id="3.30.200.20">
    <property type="entry name" value="Phosphorylase Kinase, domain 1"/>
    <property type="match status" value="1"/>
</dbReference>
<dbReference type="PROSITE" id="PS00107">
    <property type="entry name" value="PROTEIN_KINASE_ATP"/>
    <property type="match status" value="1"/>
</dbReference>
<dbReference type="GO" id="GO:0005886">
    <property type="term" value="C:plasma membrane"/>
    <property type="evidence" value="ECO:0007669"/>
    <property type="project" value="UniProtKB-SubCell"/>
</dbReference>
<dbReference type="Pfam" id="PF00069">
    <property type="entry name" value="Pkinase"/>
    <property type="match status" value="1"/>
</dbReference>
<evidence type="ECO:0000256" key="20">
    <source>
        <dbReference type="SAM" id="SignalP"/>
    </source>
</evidence>
<evidence type="ECO:0000256" key="13">
    <source>
        <dbReference type="ARBA" id="ARBA00022840"/>
    </source>
</evidence>
<keyword evidence="9 20" id="KW-0732">Signal</keyword>
<evidence type="ECO:0000256" key="11">
    <source>
        <dbReference type="ARBA" id="ARBA00022741"/>
    </source>
</evidence>
<comment type="subcellular location">
    <subcellularLocation>
        <location evidence="1">Cell membrane</location>
        <topology evidence="1">Single-pass type I membrane protein</topology>
    </subcellularLocation>
</comment>
<feature type="transmembrane region" description="Helical" evidence="19">
    <location>
        <begin position="279"/>
        <end position="301"/>
    </location>
</feature>
<evidence type="ECO:0000256" key="18">
    <source>
        <dbReference type="PROSITE-ProRule" id="PRU10141"/>
    </source>
</evidence>
<dbReference type="SUPFAM" id="SSF49899">
    <property type="entry name" value="Concanavalin A-like lectins/glucanases"/>
    <property type="match status" value="1"/>
</dbReference>
<keyword evidence="16" id="KW-0675">Receptor</keyword>
<evidence type="ECO:0000256" key="15">
    <source>
        <dbReference type="ARBA" id="ARBA00023136"/>
    </source>
</evidence>
<keyword evidence="14 19" id="KW-1133">Transmembrane helix</keyword>
<keyword evidence="8 19" id="KW-0812">Transmembrane</keyword>
<evidence type="ECO:0000259" key="21">
    <source>
        <dbReference type="PROSITE" id="PS50011"/>
    </source>
</evidence>
<keyword evidence="7" id="KW-0808">Transferase</keyword>
<dbReference type="EMBL" id="CM010717">
    <property type="protein sequence ID" value="RZC53769.1"/>
    <property type="molecule type" value="Genomic_DNA"/>
</dbReference>
<dbReference type="PROSITE" id="PS00307">
    <property type="entry name" value="LECTIN_LEGUME_BETA"/>
    <property type="match status" value="1"/>
</dbReference>
<evidence type="ECO:0000256" key="5">
    <source>
        <dbReference type="ARBA" id="ARBA00022475"/>
    </source>
</evidence>
<evidence type="ECO:0000256" key="12">
    <source>
        <dbReference type="ARBA" id="ARBA00022777"/>
    </source>
</evidence>
<dbReference type="Gene3D" id="2.60.120.200">
    <property type="match status" value="1"/>
</dbReference>
<dbReference type="InterPro" id="IPR001220">
    <property type="entry name" value="Legume_lectin_dom"/>
</dbReference>
<evidence type="ECO:0000256" key="16">
    <source>
        <dbReference type="ARBA" id="ARBA00023170"/>
    </source>
</evidence>
<dbReference type="InterPro" id="IPR011009">
    <property type="entry name" value="Kinase-like_dom_sf"/>
</dbReference>
<reference evidence="22 23" key="1">
    <citation type="journal article" date="2018" name="Science">
        <title>The opium poppy genome and morphinan production.</title>
        <authorList>
            <person name="Guo L."/>
            <person name="Winzer T."/>
            <person name="Yang X."/>
            <person name="Li Y."/>
            <person name="Ning Z."/>
            <person name="He Z."/>
            <person name="Teodor R."/>
            <person name="Lu Y."/>
            <person name="Bowser T.A."/>
            <person name="Graham I.A."/>
            <person name="Ye K."/>
        </authorList>
    </citation>
    <scope>NUCLEOTIDE SEQUENCE [LARGE SCALE GENOMIC DNA]</scope>
    <source>
        <strain evidence="23">cv. HN1</strain>
        <tissue evidence="22">Leaves</tissue>
    </source>
</reference>
<evidence type="ECO:0000256" key="9">
    <source>
        <dbReference type="ARBA" id="ARBA00022729"/>
    </source>
</evidence>
<dbReference type="Gene3D" id="1.10.510.10">
    <property type="entry name" value="Transferase(Phosphotransferase) domain 1"/>
    <property type="match status" value="1"/>
</dbReference>
<dbReference type="InterPro" id="IPR013320">
    <property type="entry name" value="ConA-like_dom_sf"/>
</dbReference>
<keyword evidence="15 19" id="KW-0472">Membrane</keyword>
<dbReference type="InterPro" id="IPR019825">
    <property type="entry name" value="Lectin_legB_Mn/Ca_BS"/>
</dbReference>
<dbReference type="GO" id="GO:0005524">
    <property type="term" value="F:ATP binding"/>
    <property type="evidence" value="ECO:0007669"/>
    <property type="project" value="UniProtKB-UniRule"/>
</dbReference>
<keyword evidence="17" id="KW-0325">Glycoprotein</keyword>
<dbReference type="AlphaFoldDB" id="A0A4Y7J1Y0"/>
<feature type="domain" description="Protein kinase" evidence="21">
    <location>
        <begin position="343"/>
        <end position="614"/>
    </location>
</feature>
<evidence type="ECO:0000256" key="6">
    <source>
        <dbReference type="ARBA" id="ARBA00022527"/>
    </source>
</evidence>
<dbReference type="InterPro" id="IPR050528">
    <property type="entry name" value="L-type_Lectin-RKs"/>
</dbReference>
<evidence type="ECO:0000313" key="22">
    <source>
        <dbReference type="EMBL" id="RZC53769.1"/>
    </source>
</evidence>
<dbReference type="EC" id="2.7.11.1" evidence="4"/>
<evidence type="ECO:0000256" key="10">
    <source>
        <dbReference type="ARBA" id="ARBA00022734"/>
    </source>
</evidence>
<keyword evidence="6" id="KW-0723">Serine/threonine-protein kinase</keyword>
<protein>
    <recommendedName>
        <fullName evidence="4">non-specific serine/threonine protein kinase</fullName>
        <ecNumber evidence="4">2.7.11.1</ecNumber>
    </recommendedName>
</protein>
<evidence type="ECO:0000256" key="4">
    <source>
        <dbReference type="ARBA" id="ARBA00012513"/>
    </source>
</evidence>
<dbReference type="STRING" id="3469.A0A4Y7J1Y0"/>
<dbReference type="InterPro" id="IPR000719">
    <property type="entry name" value="Prot_kinase_dom"/>
</dbReference>
<keyword evidence="12" id="KW-0418">Kinase</keyword>
<keyword evidence="5" id="KW-1003">Cell membrane</keyword>
<dbReference type="Pfam" id="PF00139">
    <property type="entry name" value="Lectin_legB"/>
    <property type="match status" value="1"/>
</dbReference>
<feature type="signal peptide" evidence="20">
    <location>
        <begin position="1"/>
        <end position="18"/>
    </location>
</feature>
<organism evidence="22 23">
    <name type="scientific">Papaver somniferum</name>
    <name type="common">Opium poppy</name>
    <dbReference type="NCBI Taxonomy" id="3469"/>
    <lineage>
        <taxon>Eukaryota</taxon>
        <taxon>Viridiplantae</taxon>
        <taxon>Streptophyta</taxon>
        <taxon>Embryophyta</taxon>
        <taxon>Tracheophyta</taxon>
        <taxon>Spermatophyta</taxon>
        <taxon>Magnoliopsida</taxon>
        <taxon>Ranunculales</taxon>
        <taxon>Papaveraceae</taxon>
        <taxon>Papaveroideae</taxon>
        <taxon>Papaver</taxon>
    </lineage>
</organism>
<evidence type="ECO:0000313" key="23">
    <source>
        <dbReference type="Proteomes" id="UP000316621"/>
    </source>
</evidence>
<dbReference type="OMA" id="VDYDGWS"/>
<sequence>MLMLLTFSIFLNQASVSAFDPISFSFPSFNSNSCDEGGDLICSGSVVAGDGYLDITPRALDNGSLNSVPTNTVGRVLYKYPVLAWPAGFSTTFDVRISTNPNATGFGEGMTFIMAPDSSPSPANSHGSFLGFLNRSTEGTTVQQLAVELDTFQNNEFDPDDNHVGIDTVSIKSVVTSSLNNIGVNLKSGRWVKVKIDYDGWGEKLQISVAYAGSLLVSVLSLSIKMSKTVPNWVYVGFTGSTGLVLESHQILNWVFTSVPLPNYPTIHDPNSNHKIKDILVIIFPVLTGVLLLAICTYGVVKTCRPKCVDNSKEEDIESRSRVAANGPKIFSFKELSKATNNFSKENLVGTGGFGSVYRGIISDSHSTVAVKKISAASKQGEREYLAEICTIGRLRHRNLVQLLGWCHEHHQLLLVYEFMPNGSLDRFICNGSLDWHTRYKILTGLASALLYLHKECGNAVVHRDVKPNNVMLDSEYNPHLGDFGLARLLPDEASLTTNVAGTLGYLAPECGYTGKATVECDVFSFEIVVLEVLCGRRCISTMEEKSLVDHVWGLHGKGELLQCVDPKLKNNFNQDEMLTALSIGLACSHPDPSSRPNVRKVVQLFRNPNEPLMDLPKFRSNSGYLPSNSVSSVSTTNLLGLSSHPVWQVM</sequence>
<dbReference type="PROSITE" id="PS00108">
    <property type="entry name" value="PROTEIN_KINASE_ST"/>
    <property type="match status" value="1"/>
</dbReference>
<dbReference type="SUPFAM" id="SSF56112">
    <property type="entry name" value="Protein kinase-like (PK-like)"/>
    <property type="match status" value="1"/>
</dbReference>
<feature type="chain" id="PRO_5021366242" description="non-specific serine/threonine protein kinase" evidence="20">
    <location>
        <begin position="19"/>
        <end position="651"/>
    </location>
</feature>
<dbReference type="FunFam" id="3.30.200.20:FF:000168">
    <property type="entry name" value="L-type lectin-domain containing receptor kinase IX.1"/>
    <property type="match status" value="1"/>
</dbReference>
<evidence type="ECO:0000256" key="17">
    <source>
        <dbReference type="ARBA" id="ARBA00023180"/>
    </source>
</evidence>
<dbReference type="GO" id="GO:0004674">
    <property type="term" value="F:protein serine/threonine kinase activity"/>
    <property type="evidence" value="ECO:0007669"/>
    <property type="project" value="UniProtKB-KW"/>
</dbReference>
<keyword evidence="11 18" id="KW-0547">Nucleotide-binding</keyword>
<dbReference type="Proteomes" id="UP000316621">
    <property type="component" value="Chromosome 3"/>
</dbReference>
<dbReference type="Gramene" id="RZC53769">
    <property type="protein sequence ID" value="RZC53769"/>
    <property type="gene ID" value="C5167_012620"/>
</dbReference>
<dbReference type="CDD" id="cd06899">
    <property type="entry name" value="lectin_legume_LecRK_Arcelin_ConA"/>
    <property type="match status" value="1"/>
</dbReference>
<comment type="similarity">
    <text evidence="3">In the C-terminal section; belongs to the protein kinase superfamily. Ser/Thr protein kinase family.</text>
</comment>
<dbReference type="InterPro" id="IPR008271">
    <property type="entry name" value="Ser/Thr_kinase_AS"/>
</dbReference>
<keyword evidence="23" id="KW-1185">Reference proteome</keyword>
<name>A0A4Y7J1Y0_PAPSO</name>
<evidence type="ECO:0000256" key="2">
    <source>
        <dbReference type="ARBA" id="ARBA00008536"/>
    </source>
</evidence>
<evidence type="ECO:0000256" key="14">
    <source>
        <dbReference type="ARBA" id="ARBA00022989"/>
    </source>
</evidence>
<keyword evidence="13 18" id="KW-0067">ATP-binding</keyword>
<proteinExistence type="inferred from homology"/>
<evidence type="ECO:0000256" key="7">
    <source>
        <dbReference type="ARBA" id="ARBA00022679"/>
    </source>
</evidence>
<dbReference type="GO" id="GO:0030246">
    <property type="term" value="F:carbohydrate binding"/>
    <property type="evidence" value="ECO:0007669"/>
    <property type="project" value="UniProtKB-KW"/>
</dbReference>
<dbReference type="PROSITE" id="PS50011">
    <property type="entry name" value="PROTEIN_KINASE_DOM"/>
    <property type="match status" value="1"/>
</dbReference>
<comment type="similarity">
    <text evidence="2">In the N-terminal section; belongs to the leguminous lectin family.</text>
</comment>
<dbReference type="CDD" id="cd14066">
    <property type="entry name" value="STKc_IRAK"/>
    <property type="match status" value="1"/>
</dbReference>